<dbReference type="GO" id="GO:0072330">
    <property type="term" value="P:monocarboxylic acid biosynthetic process"/>
    <property type="evidence" value="ECO:0007669"/>
    <property type="project" value="UniProtKB-ARBA"/>
</dbReference>
<dbReference type="InterPro" id="IPR029058">
    <property type="entry name" value="AB_hydrolase_fold"/>
</dbReference>
<proteinExistence type="inferred from homology"/>
<keyword evidence="5" id="KW-1185">Reference proteome</keyword>
<protein>
    <recommendedName>
        <fullName evidence="3">AB hydrolase-1 domain-containing protein</fullName>
    </recommendedName>
</protein>
<sequence>MTVDKIRVEGDERIRYEYATLNGRKYGYLLSQPQSGNYRATIFLIHGFPDLSMGWRYQIPMLVNMGLRVVAPDCLGYGRTEAPDDYTQYGHKAIADDIKALATHLGESRIILGGHDWGAFLAYRVALWHPDLVTHLFTVCVPYSSPKKDYMPLEEMAHTVMPNFGYQIQFASGELEKVVQSKEEIKQFLTALLGGRTPEKQIGFEAEKGVLLDHLMRLRHSRLLSEEELEYYGQEYSRHGIHAPLNWYRTRKINFEDELSIVGRKITAPTLFIQALRDEALPPHLGKAMSKQIPRLDLKQVDTAHWALWEKPEEVNAIISEWLKDVAFTGKPLEKL</sequence>
<reference evidence="4 5" key="1">
    <citation type="journal article" date="2023" name="IMA Fungus">
        <title>Comparative genomic study of the Penicillium genus elucidates a diverse pangenome and 15 lateral gene transfer events.</title>
        <authorList>
            <person name="Petersen C."/>
            <person name="Sorensen T."/>
            <person name="Nielsen M.R."/>
            <person name="Sondergaard T.E."/>
            <person name="Sorensen J.L."/>
            <person name="Fitzpatrick D.A."/>
            <person name="Frisvad J.C."/>
            <person name="Nielsen K.L."/>
        </authorList>
    </citation>
    <scope>NUCLEOTIDE SEQUENCE [LARGE SCALE GENOMIC DNA]</scope>
    <source>
        <strain evidence="4 5">IBT 35679</strain>
    </source>
</reference>
<dbReference type="Proteomes" id="UP001220324">
    <property type="component" value="Unassembled WGS sequence"/>
</dbReference>
<name>A0AAD6CLF0_9EURO</name>
<evidence type="ECO:0000256" key="1">
    <source>
        <dbReference type="ARBA" id="ARBA00022801"/>
    </source>
</evidence>
<organism evidence="4 5">
    <name type="scientific">Penicillium frequentans</name>
    <dbReference type="NCBI Taxonomy" id="3151616"/>
    <lineage>
        <taxon>Eukaryota</taxon>
        <taxon>Fungi</taxon>
        <taxon>Dikarya</taxon>
        <taxon>Ascomycota</taxon>
        <taxon>Pezizomycotina</taxon>
        <taxon>Eurotiomycetes</taxon>
        <taxon>Eurotiomycetidae</taxon>
        <taxon>Eurotiales</taxon>
        <taxon>Aspergillaceae</taxon>
        <taxon>Penicillium</taxon>
    </lineage>
</organism>
<dbReference type="GO" id="GO:0017000">
    <property type="term" value="P:antibiotic biosynthetic process"/>
    <property type="evidence" value="ECO:0007669"/>
    <property type="project" value="UniProtKB-ARBA"/>
</dbReference>
<keyword evidence="1" id="KW-0378">Hydrolase</keyword>
<dbReference type="GO" id="GO:0016787">
    <property type="term" value="F:hydrolase activity"/>
    <property type="evidence" value="ECO:0007669"/>
    <property type="project" value="UniProtKB-KW"/>
</dbReference>
<accession>A0AAD6CLF0</accession>
<dbReference type="PANTHER" id="PTHR43329">
    <property type="entry name" value="EPOXIDE HYDROLASE"/>
    <property type="match status" value="1"/>
</dbReference>
<evidence type="ECO:0000259" key="3">
    <source>
        <dbReference type="Pfam" id="PF00561"/>
    </source>
</evidence>
<comment type="caution">
    <text evidence="4">The sequence shown here is derived from an EMBL/GenBank/DDBJ whole genome shotgun (WGS) entry which is preliminary data.</text>
</comment>
<comment type="similarity">
    <text evidence="2">Belongs to the AB hydrolase superfamily. Epoxide hydrolase family.</text>
</comment>
<dbReference type="InterPro" id="IPR000073">
    <property type="entry name" value="AB_hydrolase_1"/>
</dbReference>
<gene>
    <name evidence="4" type="ORF">N7494_011913</name>
</gene>
<evidence type="ECO:0000313" key="5">
    <source>
        <dbReference type="Proteomes" id="UP001220324"/>
    </source>
</evidence>
<dbReference type="InterPro" id="IPR000639">
    <property type="entry name" value="Epox_hydrolase-like"/>
</dbReference>
<evidence type="ECO:0000313" key="4">
    <source>
        <dbReference type="EMBL" id="KAJ5525263.1"/>
    </source>
</evidence>
<dbReference type="Pfam" id="PF00561">
    <property type="entry name" value="Abhydrolase_1"/>
    <property type="match status" value="1"/>
</dbReference>
<feature type="domain" description="AB hydrolase-1" evidence="3">
    <location>
        <begin position="41"/>
        <end position="154"/>
    </location>
</feature>
<dbReference type="AlphaFoldDB" id="A0AAD6CLF0"/>
<dbReference type="PRINTS" id="PR00111">
    <property type="entry name" value="ABHYDROLASE"/>
</dbReference>
<dbReference type="EMBL" id="JAQIZZ010000008">
    <property type="protein sequence ID" value="KAJ5525263.1"/>
    <property type="molecule type" value="Genomic_DNA"/>
</dbReference>
<dbReference type="Gene3D" id="3.40.50.1820">
    <property type="entry name" value="alpha/beta hydrolase"/>
    <property type="match status" value="1"/>
</dbReference>
<dbReference type="SUPFAM" id="SSF53474">
    <property type="entry name" value="alpha/beta-Hydrolases"/>
    <property type="match status" value="1"/>
</dbReference>
<dbReference type="PRINTS" id="PR00412">
    <property type="entry name" value="EPOXHYDRLASE"/>
</dbReference>
<evidence type="ECO:0000256" key="2">
    <source>
        <dbReference type="ARBA" id="ARBA00038334"/>
    </source>
</evidence>